<evidence type="ECO:0000313" key="7">
    <source>
        <dbReference type="EMBL" id="SHK18244.1"/>
    </source>
</evidence>
<evidence type="ECO:0000256" key="4">
    <source>
        <dbReference type="ARBA" id="ARBA00022989"/>
    </source>
</evidence>
<dbReference type="STRING" id="1121302.SAMN02745163_03369"/>
<evidence type="ECO:0000256" key="5">
    <source>
        <dbReference type="ARBA" id="ARBA00023136"/>
    </source>
</evidence>
<evidence type="ECO:0000256" key="1">
    <source>
        <dbReference type="ARBA" id="ARBA00004651"/>
    </source>
</evidence>
<dbReference type="PANTHER" id="PTHR30250">
    <property type="entry name" value="PST FAMILY PREDICTED COLANIC ACID TRANSPORTER"/>
    <property type="match status" value="1"/>
</dbReference>
<name>A0A1M6QD61_9CLOT</name>
<dbReference type="GO" id="GO:0005886">
    <property type="term" value="C:plasma membrane"/>
    <property type="evidence" value="ECO:0007669"/>
    <property type="project" value="UniProtKB-SubCell"/>
</dbReference>
<dbReference type="Pfam" id="PF01943">
    <property type="entry name" value="Polysacc_synt"/>
    <property type="match status" value="1"/>
</dbReference>
<feature type="transmembrane region" description="Helical" evidence="6">
    <location>
        <begin position="95"/>
        <end position="114"/>
    </location>
</feature>
<dbReference type="OrthoDB" id="9815702at2"/>
<dbReference type="RefSeq" id="WP_072990534.1">
    <property type="nucleotide sequence ID" value="NZ_FQZB01000014.1"/>
</dbReference>
<feature type="transmembrane region" description="Helical" evidence="6">
    <location>
        <begin position="174"/>
        <end position="197"/>
    </location>
</feature>
<keyword evidence="4 6" id="KW-1133">Transmembrane helix</keyword>
<feature type="transmembrane region" description="Helical" evidence="6">
    <location>
        <begin position="327"/>
        <end position="348"/>
    </location>
</feature>
<dbReference type="AlphaFoldDB" id="A0A1M6QD61"/>
<evidence type="ECO:0000256" key="6">
    <source>
        <dbReference type="SAM" id="Phobius"/>
    </source>
</evidence>
<accession>A0A1M6QD61</accession>
<gene>
    <name evidence="7" type="ORF">SAMN02745163_03369</name>
</gene>
<feature type="transmembrane region" description="Helical" evidence="6">
    <location>
        <begin position="289"/>
        <end position="307"/>
    </location>
</feature>
<sequence length="426" mass="48472">MKKNKEIKTLFSNTIMLYIMQISGYIFPLLTFPYLTRVLGPEKYGIVVFVNATMVYFQMSVDFGFLLSATKECSLYRNNKKKLGKILTSVIQSKLILWLFGLIIIMLLISNIKIFKDKELFLLLSYIPIALSIFIPDFLFRGLEEMEKITMTTIISRALYTVSIFIFVKNSEQYIYIPILTAVSNIAVIIIMWIIIFKKLKIKVNLSTINECIIVLKESSIFFLSRIASTIYGASNTFILGFNYNNSALAQFGSANSLIGSVKSLISPIADSLYPYMIKQKNYKFIKKIIIILTPLICIGVLILYIFAKPIVLLLCGKEYVQAVPIFRVMLPMVVIALPSYILGFPVLGAMGKVKEANMSVVYASIFHIIGLVFLMFINKLTFIIISILTCITETIVLILRVFYIIKAKNNREIVNIYEELSEKSI</sequence>
<feature type="transmembrane region" description="Helical" evidence="6">
    <location>
        <begin position="360"/>
        <end position="378"/>
    </location>
</feature>
<keyword evidence="5 6" id="KW-0472">Membrane</keyword>
<evidence type="ECO:0000256" key="2">
    <source>
        <dbReference type="ARBA" id="ARBA00022475"/>
    </source>
</evidence>
<comment type="subcellular location">
    <subcellularLocation>
        <location evidence="1">Cell membrane</location>
        <topology evidence="1">Multi-pass membrane protein</topology>
    </subcellularLocation>
</comment>
<proteinExistence type="predicted"/>
<evidence type="ECO:0000313" key="8">
    <source>
        <dbReference type="Proteomes" id="UP000184310"/>
    </source>
</evidence>
<keyword evidence="3 6" id="KW-0812">Transmembrane</keyword>
<dbReference type="InterPro" id="IPR002797">
    <property type="entry name" value="Polysacc_synth"/>
</dbReference>
<feature type="transmembrane region" description="Helical" evidence="6">
    <location>
        <begin position="120"/>
        <end position="140"/>
    </location>
</feature>
<feature type="transmembrane region" description="Helical" evidence="6">
    <location>
        <begin position="384"/>
        <end position="404"/>
    </location>
</feature>
<protein>
    <submittedName>
        <fullName evidence="7">Polysaccharide transporter, PST family</fullName>
    </submittedName>
</protein>
<feature type="transmembrane region" description="Helical" evidence="6">
    <location>
        <begin position="149"/>
        <end position="168"/>
    </location>
</feature>
<organism evidence="7 8">
    <name type="scientific">Clostridium cavendishii DSM 21758</name>
    <dbReference type="NCBI Taxonomy" id="1121302"/>
    <lineage>
        <taxon>Bacteria</taxon>
        <taxon>Bacillati</taxon>
        <taxon>Bacillota</taxon>
        <taxon>Clostridia</taxon>
        <taxon>Eubacteriales</taxon>
        <taxon>Clostridiaceae</taxon>
        <taxon>Clostridium</taxon>
    </lineage>
</organism>
<feature type="transmembrane region" description="Helical" evidence="6">
    <location>
        <begin position="12"/>
        <end position="32"/>
    </location>
</feature>
<dbReference type="Proteomes" id="UP000184310">
    <property type="component" value="Unassembled WGS sequence"/>
</dbReference>
<dbReference type="EMBL" id="FQZB01000014">
    <property type="protein sequence ID" value="SHK18244.1"/>
    <property type="molecule type" value="Genomic_DNA"/>
</dbReference>
<keyword evidence="8" id="KW-1185">Reference proteome</keyword>
<feature type="transmembrane region" description="Helical" evidence="6">
    <location>
        <begin position="44"/>
        <end position="67"/>
    </location>
</feature>
<dbReference type="PANTHER" id="PTHR30250:SF11">
    <property type="entry name" value="O-ANTIGEN TRANSPORTER-RELATED"/>
    <property type="match status" value="1"/>
</dbReference>
<keyword evidence="2" id="KW-1003">Cell membrane</keyword>
<reference evidence="7 8" key="1">
    <citation type="submission" date="2016-11" db="EMBL/GenBank/DDBJ databases">
        <authorList>
            <person name="Jaros S."/>
            <person name="Januszkiewicz K."/>
            <person name="Wedrychowicz H."/>
        </authorList>
    </citation>
    <scope>NUCLEOTIDE SEQUENCE [LARGE SCALE GENOMIC DNA]</scope>
    <source>
        <strain evidence="7 8">DSM 21758</strain>
    </source>
</reference>
<dbReference type="InterPro" id="IPR050833">
    <property type="entry name" value="Poly_Biosynth_Transport"/>
</dbReference>
<evidence type="ECO:0000256" key="3">
    <source>
        <dbReference type="ARBA" id="ARBA00022692"/>
    </source>
</evidence>